<dbReference type="Pfam" id="PF00672">
    <property type="entry name" value="HAMP"/>
    <property type="match status" value="1"/>
</dbReference>
<evidence type="ECO:0000256" key="4">
    <source>
        <dbReference type="ARBA" id="ARBA00022553"/>
    </source>
</evidence>
<dbReference type="SMART" id="SM00304">
    <property type="entry name" value="HAMP"/>
    <property type="match status" value="1"/>
</dbReference>
<keyword evidence="6 11" id="KW-0812">Transmembrane</keyword>
<dbReference type="Gene3D" id="3.30.565.10">
    <property type="entry name" value="Histidine kinase-like ATPase, C-terminal domain"/>
    <property type="match status" value="1"/>
</dbReference>
<dbReference type="OrthoDB" id="9786919at2"/>
<dbReference type="SUPFAM" id="SSF47384">
    <property type="entry name" value="Homodimeric domain of signal transducing histidine kinase"/>
    <property type="match status" value="1"/>
</dbReference>
<dbReference type="EMBL" id="FNUC01000002">
    <property type="protein sequence ID" value="SED77057.1"/>
    <property type="molecule type" value="Genomic_DNA"/>
</dbReference>
<dbReference type="PRINTS" id="PR00344">
    <property type="entry name" value="BCTRLSENSOR"/>
</dbReference>
<gene>
    <name evidence="14" type="ORF">SAMN04488561_0378</name>
</gene>
<dbReference type="Gene3D" id="1.10.287.130">
    <property type="match status" value="1"/>
</dbReference>
<keyword evidence="9" id="KW-0902">Two-component regulatory system</keyword>
<dbReference type="AlphaFoldDB" id="A0A1H5DDZ7"/>
<accession>A0A1H5DDZ7</accession>
<evidence type="ECO:0000313" key="15">
    <source>
        <dbReference type="Proteomes" id="UP000181980"/>
    </source>
</evidence>
<comment type="catalytic activity">
    <reaction evidence="1">
        <text>ATP + protein L-histidine = ADP + protein N-phospho-L-histidine.</text>
        <dbReference type="EC" id="2.7.13.3"/>
    </reaction>
</comment>
<dbReference type="InterPro" id="IPR036097">
    <property type="entry name" value="HisK_dim/P_sf"/>
</dbReference>
<feature type="domain" description="HAMP" evidence="13">
    <location>
        <begin position="185"/>
        <end position="238"/>
    </location>
</feature>
<name>A0A1H5DDZ7_9ACTN</name>
<evidence type="ECO:0000256" key="9">
    <source>
        <dbReference type="ARBA" id="ARBA00023012"/>
    </source>
</evidence>
<evidence type="ECO:0000256" key="1">
    <source>
        <dbReference type="ARBA" id="ARBA00000085"/>
    </source>
</evidence>
<dbReference type="STRING" id="561176.SAMN04488561_0378"/>
<evidence type="ECO:0000313" key="14">
    <source>
        <dbReference type="EMBL" id="SED77057.1"/>
    </source>
</evidence>
<dbReference type="PANTHER" id="PTHR45436:SF5">
    <property type="entry name" value="SENSOR HISTIDINE KINASE TRCS"/>
    <property type="match status" value="1"/>
</dbReference>
<dbReference type="RefSeq" id="WP_069113828.1">
    <property type="nucleotide sequence ID" value="NZ_FNUC01000002.1"/>
</dbReference>
<feature type="transmembrane region" description="Helical" evidence="11">
    <location>
        <begin position="162"/>
        <end position="184"/>
    </location>
</feature>
<keyword evidence="4" id="KW-0597">Phosphoprotein</keyword>
<reference evidence="15" key="1">
    <citation type="submission" date="2016-10" db="EMBL/GenBank/DDBJ databases">
        <authorList>
            <person name="Varghese N."/>
            <person name="Submissions S."/>
        </authorList>
    </citation>
    <scope>NUCLEOTIDE SEQUENCE [LARGE SCALE GENOMIC DNA]</scope>
    <source>
        <strain evidence="15">DSM 45237</strain>
    </source>
</reference>
<keyword evidence="10 11" id="KW-0472">Membrane</keyword>
<dbReference type="CDD" id="cd00075">
    <property type="entry name" value="HATPase"/>
    <property type="match status" value="1"/>
</dbReference>
<evidence type="ECO:0000256" key="7">
    <source>
        <dbReference type="ARBA" id="ARBA00022777"/>
    </source>
</evidence>
<dbReference type="PANTHER" id="PTHR45436">
    <property type="entry name" value="SENSOR HISTIDINE KINASE YKOH"/>
    <property type="match status" value="1"/>
</dbReference>
<evidence type="ECO:0000259" key="12">
    <source>
        <dbReference type="PROSITE" id="PS50109"/>
    </source>
</evidence>
<evidence type="ECO:0000256" key="10">
    <source>
        <dbReference type="ARBA" id="ARBA00023136"/>
    </source>
</evidence>
<feature type="domain" description="Histidine kinase" evidence="12">
    <location>
        <begin position="246"/>
        <end position="456"/>
    </location>
</feature>
<evidence type="ECO:0000256" key="11">
    <source>
        <dbReference type="SAM" id="Phobius"/>
    </source>
</evidence>
<dbReference type="InterPro" id="IPR036890">
    <property type="entry name" value="HATPase_C_sf"/>
</dbReference>
<dbReference type="GO" id="GO:0000155">
    <property type="term" value="F:phosphorelay sensor kinase activity"/>
    <property type="evidence" value="ECO:0007669"/>
    <property type="project" value="InterPro"/>
</dbReference>
<organism evidence="14 15">
    <name type="scientific">Jiangella alba</name>
    <dbReference type="NCBI Taxonomy" id="561176"/>
    <lineage>
        <taxon>Bacteria</taxon>
        <taxon>Bacillati</taxon>
        <taxon>Actinomycetota</taxon>
        <taxon>Actinomycetes</taxon>
        <taxon>Jiangellales</taxon>
        <taxon>Jiangellaceae</taxon>
        <taxon>Jiangella</taxon>
    </lineage>
</organism>
<dbReference type="SMART" id="SM00388">
    <property type="entry name" value="HisKA"/>
    <property type="match status" value="1"/>
</dbReference>
<evidence type="ECO:0000256" key="6">
    <source>
        <dbReference type="ARBA" id="ARBA00022692"/>
    </source>
</evidence>
<evidence type="ECO:0000256" key="2">
    <source>
        <dbReference type="ARBA" id="ARBA00004236"/>
    </source>
</evidence>
<evidence type="ECO:0000256" key="3">
    <source>
        <dbReference type="ARBA" id="ARBA00012438"/>
    </source>
</evidence>
<protein>
    <recommendedName>
        <fullName evidence="3">histidine kinase</fullName>
        <ecNumber evidence="3">2.7.13.3</ecNumber>
    </recommendedName>
</protein>
<dbReference type="CDD" id="cd00082">
    <property type="entry name" value="HisKA"/>
    <property type="match status" value="1"/>
</dbReference>
<proteinExistence type="predicted"/>
<dbReference type="PROSITE" id="PS50109">
    <property type="entry name" value="HIS_KIN"/>
    <property type="match status" value="1"/>
</dbReference>
<keyword evidence="15" id="KW-1185">Reference proteome</keyword>
<dbReference type="Gene3D" id="6.10.340.10">
    <property type="match status" value="1"/>
</dbReference>
<dbReference type="Pfam" id="PF02518">
    <property type="entry name" value="HATPase_c"/>
    <property type="match status" value="1"/>
</dbReference>
<sequence>MRARLIAVLVVPLAALLVVLGVAYARSLSDAGHQQLYLDRLADANLFVATARQAFAAGDPQLVDRELDRYRDVYGIEAAVLDNTGGIWATNGLRVDDLGLPRQRVVDAALSGRSDSTLDEMSPWSSGELLVAEPVFDSGDLLGAVVTSSSSRQLAEQHRRQLSVLLLGGLAALVVSVLLASRLAHWVLRPVRMVDAAMTEIWHGHVGARIADASGPPELRRVVTAFNGMSEKVEQLIYKQQEFVSNASHELRNPLNALLLRIEDLHLSLGDTATAEVDHVREEGRRMARILDALLMLARDQGVPSAVAPVELGALARGRLDAWRPVARDAGVAVALDARAEVWCEADDIVVESALDAVVDNALKFAPPGSVVDVRVEAAGDRARITVRDHGPGLAPEEIQHVTDRFWRSPQHQNARGAGLGLAIATEFLDSCGGRLEVAAADGGGLVVTLWVPIEAAPA</sequence>
<dbReference type="SMART" id="SM00387">
    <property type="entry name" value="HATPase_c"/>
    <property type="match status" value="1"/>
</dbReference>
<dbReference type="EC" id="2.7.13.3" evidence="3"/>
<dbReference type="PROSITE" id="PS50885">
    <property type="entry name" value="HAMP"/>
    <property type="match status" value="1"/>
</dbReference>
<comment type="subcellular location">
    <subcellularLocation>
        <location evidence="2">Cell membrane</location>
    </subcellularLocation>
</comment>
<keyword evidence="5" id="KW-0808">Transferase</keyword>
<evidence type="ECO:0000256" key="5">
    <source>
        <dbReference type="ARBA" id="ARBA00022679"/>
    </source>
</evidence>
<keyword evidence="8 11" id="KW-1133">Transmembrane helix</keyword>
<dbReference type="GO" id="GO:0005886">
    <property type="term" value="C:plasma membrane"/>
    <property type="evidence" value="ECO:0007669"/>
    <property type="project" value="UniProtKB-SubCell"/>
</dbReference>
<dbReference type="InterPro" id="IPR003594">
    <property type="entry name" value="HATPase_dom"/>
</dbReference>
<dbReference type="SUPFAM" id="SSF55874">
    <property type="entry name" value="ATPase domain of HSP90 chaperone/DNA topoisomerase II/histidine kinase"/>
    <property type="match status" value="1"/>
</dbReference>
<evidence type="ECO:0000256" key="8">
    <source>
        <dbReference type="ARBA" id="ARBA00022989"/>
    </source>
</evidence>
<dbReference type="InterPro" id="IPR003660">
    <property type="entry name" value="HAMP_dom"/>
</dbReference>
<keyword evidence="7 14" id="KW-0418">Kinase</keyword>
<evidence type="ECO:0000259" key="13">
    <source>
        <dbReference type="PROSITE" id="PS50885"/>
    </source>
</evidence>
<dbReference type="Proteomes" id="UP000181980">
    <property type="component" value="Unassembled WGS sequence"/>
</dbReference>
<dbReference type="InterPro" id="IPR004358">
    <property type="entry name" value="Sig_transdc_His_kin-like_C"/>
</dbReference>
<dbReference type="InterPro" id="IPR005467">
    <property type="entry name" value="His_kinase_dom"/>
</dbReference>
<dbReference type="Pfam" id="PF00512">
    <property type="entry name" value="HisKA"/>
    <property type="match status" value="1"/>
</dbReference>
<dbReference type="InterPro" id="IPR050428">
    <property type="entry name" value="TCS_sensor_his_kinase"/>
</dbReference>
<dbReference type="InterPro" id="IPR003661">
    <property type="entry name" value="HisK_dim/P_dom"/>
</dbReference>
<dbReference type="SUPFAM" id="SSF158472">
    <property type="entry name" value="HAMP domain-like"/>
    <property type="match status" value="1"/>
</dbReference>